<evidence type="ECO:0000256" key="5">
    <source>
        <dbReference type="SAM" id="Phobius"/>
    </source>
</evidence>
<evidence type="ECO:0000256" key="2">
    <source>
        <dbReference type="ARBA" id="ARBA00022692"/>
    </source>
</evidence>
<dbReference type="NCBIfam" id="NF002586">
    <property type="entry name" value="PRK02237.1"/>
    <property type="match status" value="1"/>
</dbReference>
<keyword evidence="2 5" id="KW-0812">Transmembrane</keyword>
<dbReference type="GO" id="GO:0005886">
    <property type="term" value="C:plasma membrane"/>
    <property type="evidence" value="ECO:0007669"/>
    <property type="project" value="TreeGrafter"/>
</dbReference>
<name>A0A7S3WGX9_EMIHU</name>
<feature type="transmembrane region" description="Helical" evidence="5">
    <location>
        <begin position="90"/>
        <end position="112"/>
    </location>
</feature>
<dbReference type="InterPro" id="IPR003844">
    <property type="entry name" value="UPF0060"/>
</dbReference>
<evidence type="ECO:0000313" key="7">
    <source>
        <dbReference type="EMBL" id="CAE0557224.1"/>
    </source>
</evidence>
<organism evidence="7">
    <name type="scientific">Emiliania huxleyi</name>
    <name type="common">Coccolithophore</name>
    <name type="synonym">Pontosphaera huxleyi</name>
    <dbReference type="NCBI Taxonomy" id="2903"/>
    <lineage>
        <taxon>Eukaryota</taxon>
        <taxon>Haptista</taxon>
        <taxon>Haptophyta</taxon>
        <taxon>Prymnesiophyceae</taxon>
        <taxon>Isochrysidales</taxon>
        <taxon>Noelaerhabdaceae</taxon>
        <taxon>Emiliania</taxon>
    </lineage>
</organism>
<feature type="chain" id="PRO_5030800758" evidence="6">
    <location>
        <begin position="25"/>
        <end position="202"/>
    </location>
</feature>
<evidence type="ECO:0000256" key="3">
    <source>
        <dbReference type="ARBA" id="ARBA00022989"/>
    </source>
</evidence>
<evidence type="ECO:0000256" key="4">
    <source>
        <dbReference type="ARBA" id="ARBA00023136"/>
    </source>
</evidence>
<feature type="transmembrane region" description="Helical" evidence="5">
    <location>
        <begin position="149"/>
        <end position="166"/>
    </location>
</feature>
<feature type="transmembrane region" description="Helical" evidence="5">
    <location>
        <begin position="178"/>
        <end position="195"/>
    </location>
</feature>
<feature type="signal peptide" evidence="6">
    <location>
        <begin position="1"/>
        <end position="24"/>
    </location>
</feature>
<gene>
    <name evidence="7" type="ORF">EHUX00137_LOCUS22270</name>
</gene>
<dbReference type="SUPFAM" id="SSF103481">
    <property type="entry name" value="Multidrug resistance efflux transporter EmrE"/>
    <property type="match status" value="1"/>
</dbReference>
<dbReference type="AlphaFoldDB" id="A0A7S3WGX9"/>
<dbReference type="InterPro" id="IPR037185">
    <property type="entry name" value="EmrE-like"/>
</dbReference>
<keyword evidence="4 5" id="KW-0472">Membrane</keyword>
<proteinExistence type="predicted"/>
<keyword evidence="6" id="KW-0732">Signal</keyword>
<sequence>MFHHVPARRSALLVVLSVSPVVGALFTASCARPVISATAANAQRPKLGVLGTVKRHTGVVATAAEPHSTPSLLAKLIALAKNNKSNATTAAVIAVLFLLTGLAEIGGGWLVWQAVREGKPWWWALLGSLTLVVYGFIPTLQPLPDFGRLYAVYGGLFIAMSYIWGVRFDGLKTDRGDVIGSIVALVGVGIALLWPRGGRPVK</sequence>
<keyword evidence="1" id="KW-1003">Cell membrane</keyword>
<accession>A0A7S3WGX9</accession>
<dbReference type="PANTHER" id="PTHR36116">
    <property type="entry name" value="UPF0060 MEMBRANE PROTEIN YNFA"/>
    <property type="match status" value="1"/>
</dbReference>
<keyword evidence="3 5" id="KW-1133">Transmembrane helix</keyword>
<dbReference type="PANTHER" id="PTHR36116:SF1">
    <property type="entry name" value="UPF0060 MEMBRANE PROTEIN YNFA"/>
    <property type="match status" value="1"/>
</dbReference>
<protein>
    <submittedName>
        <fullName evidence="7">Uncharacterized protein</fullName>
    </submittedName>
</protein>
<dbReference type="EMBL" id="HBIR01028806">
    <property type="protein sequence ID" value="CAE0557224.1"/>
    <property type="molecule type" value="Transcribed_RNA"/>
</dbReference>
<reference evidence="7" key="1">
    <citation type="submission" date="2021-01" db="EMBL/GenBank/DDBJ databases">
        <authorList>
            <person name="Corre E."/>
            <person name="Pelletier E."/>
            <person name="Niang G."/>
            <person name="Scheremetjew M."/>
            <person name="Finn R."/>
            <person name="Kale V."/>
            <person name="Holt S."/>
            <person name="Cochrane G."/>
            <person name="Meng A."/>
            <person name="Brown T."/>
            <person name="Cohen L."/>
        </authorList>
    </citation>
    <scope>NUCLEOTIDE SEQUENCE</scope>
    <source>
        <strain evidence="7">379</strain>
    </source>
</reference>
<dbReference type="Pfam" id="PF02694">
    <property type="entry name" value="UPF0060"/>
    <property type="match status" value="1"/>
</dbReference>
<feature type="transmembrane region" description="Helical" evidence="5">
    <location>
        <begin position="121"/>
        <end position="137"/>
    </location>
</feature>
<evidence type="ECO:0000256" key="6">
    <source>
        <dbReference type="SAM" id="SignalP"/>
    </source>
</evidence>
<evidence type="ECO:0000256" key="1">
    <source>
        <dbReference type="ARBA" id="ARBA00022475"/>
    </source>
</evidence>